<keyword evidence="6" id="KW-0804">Transcription</keyword>
<evidence type="ECO:0000256" key="1">
    <source>
        <dbReference type="ARBA" id="ARBA00007957"/>
    </source>
</evidence>
<sequence length="141" mass="16127">MTSESMKAIFKKVGIKNTSQRQSVYLYLHDSEEPLSAEQIYMGMSDTESVNLSTVYRVLDLFVKKGLVLKSNLSLEDKATYEINHMEHRHHLICVKCKAVVPIKGCPLSGYEVKLAQQTQYKILEHHLEILGICPECQKKE</sequence>
<keyword evidence="3" id="KW-0862">Zinc</keyword>
<protein>
    <submittedName>
        <fullName evidence="7">Fur family ferric uptake transcriptional regulator</fullName>
    </submittedName>
</protein>
<dbReference type="EMBL" id="JAFBDT010000004">
    <property type="protein sequence ID" value="MBM7561260.1"/>
    <property type="molecule type" value="Genomic_DNA"/>
</dbReference>
<dbReference type="InterPro" id="IPR036388">
    <property type="entry name" value="WH-like_DNA-bd_sf"/>
</dbReference>
<evidence type="ECO:0000256" key="2">
    <source>
        <dbReference type="ARBA" id="ARBA00022491"/>
    </source>
</evidence>
<evidence type="ECO:0000313" key="7">
    <source>
        <dbReference type="EMBL" id="MBM7561260.1"/>
    </source>
</evidence>
<dbReference type="Gene3D" id="1.10.10.10">
    <property type="entry name" value="Winged helix-like DNA-binding domain superfamily/Winged helix DNA-binding domain"/>
    <property type="match status" value="1"/>
</dbReference>
<keyword evidence="8" id="KW-1185">Reference proteome</keyword>
<keyword evidence="2" id="KW-0678">Repressor</keyword>
<keyword evidence="4" id="KW-0805">Transcription regulation</keyword>
<evidence type="ECO:0000313" key="8">
    <source>
        <dbReference type="Proteomes" id="UP000767854"/>
    </source>
</evidence>
<comment type="similarity">
    <text evidence="1">Belongs to the Fur family.</text>
</comment>
<dbReference type="SUPFAM" id="SSF46785">
    <property type="entry name" value="Winged helix' DNA-binding domain"/>
    <property type="match status" value="1"/>
</dbReference>
<keyword evidence="5" id="KW-0238">DNA-binding</keyword>
<evidence type="ECO:0000256" key="6">
    <source>
        <dbReference type="ARBA" id="ARBA00023163"/>
    </source>
</evidence>
<organism evidence="7 8">
    <name type="scientific">Fusibacter tunisiensis</name>
    <dbReference type="NCBI Taxonomy" id="1008308"/>
    <lineage>
        <taxon>Bacteria</taxon>
        <taxon>Bacillati</taxon>
        <taxon>Bacillota</taxon>
        <taxon>Clostridia</taxon>
        <taxon>Eubacteriales</taxon>
        <taxon>Eubacteriales Family XII. Incertae Sedis</taxon>
        <taxon>Fusibacter</taxon>
    </lineage>
</organism>
<evidence type="ECO:0000256" key="3">
    <source>
        <dbReference type="ARBA" id="ARBA00022833"/>
    </source>
</evidence>
<dbReference type="Pfam" id="PF01475">
    <property type="entry name" value="FUR"/>
    <property type="match status" value="1"/>
</dbReference>
<gene>
    <name evidence="7" type="ORF">JOC49_000780</name>
</gene>
<name>A0ABS2MPD2_9FIRM</name>
<accession>A0ABS2MPD2</accession>
<dbReference type="RefSeq" id="WP_204662579.1">
    <property type="nucleotide sequence ID" value="NZ_JAFBDT010000004.1"/>
</dbReference>
<dbReference type="InterPro" id="IPR043135">
    <property type="entry name" value="Fur_C"/>
</dbReference>
<proteinExistence type="inferred from homology"/>
<dbReference type="PANTHER" id="PTHR33202">
    <property type="entry name" value="ZINC UPTAKE REGULATION PROTEIN"/>
    <property type="match status" value="1"/>
</dbReference>
<dbReference type="Gene3D" id="3.30.1490.190">
    <property type="match status" value="1"/>
</dbReference>
<evidence type="ECO:0000256" key="4">
    <source>
        <dbReference type="ARBA" id="ARBA00023015"/>
    </source>
</evidence>
<reference evidence="7 8" key="1">
    <citation type="submission" date="2021-01" db="EMBL/GenBank/DDBJ databases">
        <title>Genomic Encyclopedia of Type Strains, Phase IV (KMG-IV): sequencing the most valuable type-strain genomes for metagenomic binning, comparative biology and taxonomic classification.</title>
        <authorList>
            <person name="Goeker M."/>
        </authorList>
    </citation>
    <scope>NUCLEOTIDE SEQUENCE [LARGE SCALE GENOMIC DNA]</scope>
    <source>
        <strain evidence="7 8">DSM 24436</strain>
    </source>
</reference>
<evidence type="ECO:0000256" key="5">
    <source>
        <dbReference type="ARBA" id="ARBA00023125"/>
    </source>
</evidence>
<comment type="caution">
    <text evidence="7">The sequence shown here is derived from an EMBL/GenBank/DDBJ whole genome shotgun (WGS) entry which is preliminary data.</text>
</comment>
<dbReference type="CDD" id="cd07153">
    <property type="entry name" value="Fur_like"/>
    <property type="match status" value="1"/>
</dbReference>
<dbReference type="InterPro" id="IPR036390">
    <property type="entry name" value="WH_DNA-bd_sf"/>
</dbReference>
<dbReference type="InterPro" id="IPR002481">
    <property type="entry name" value="FUR"/>
</dbReference>
<dbReference type="Proteomes" id="UP000767854">
    <property type="component" value="Unassembled WGS sequence"/>
</dbReference>
<dbReference type="PANTHER" id="PTHR33202:SF7">
    <property type="entry name" value="FERRIC UPTAKE REGULATION PROTEIN"/>
    <property type="match status" value="1"/>
</dbReference>